<dbReference type="GO" id="GO:0000976">
    <property type="term" value="F:transcription cis-regulatory region binding"/>
    <property type="evidence" value="ECO:0007669"/>
    <property type="project" value="TreeGrafter"/>
</dbReference>
<evidence type="ECO:0000256" key="3">
    <source>
        <dbReference type="SAM" id="MobiDB-lite"/>
    </source>
</evidence>
<evidence type="ECO:0008006" key="6">
    <source>
        <dbReference type="Google" id="ProtNLM"/>
    </source>
</evidence>
<dbReference type="Pfam" id="PF11951">
    <property type="entry name" value="Fungal_trans_2"/>
    <property type="match status" value="1"/>
</dbReference>
<proteinExistence type="predicted"/>
<reference evidence="4 5" key="1">
    <citation type="journal article" date="2018" name="IMA Fungus">
        <title>IMA Genome-F 9: Draft genome sequence of Annulohypoxylon stygium, Aspergillus mulundensis, Berkeleyomyces basicola (syn. Thielaviopsis basicola), Ceratocystis smalleyi, two Cercospora beticola strains, Coleophoma cylindrospora, Fusarium fracticaudum, Phialophora cf. hyalina, and Morchella septimelata.</title>
        <authorList>
            <person name="Wingfield B.D."/>
            <person name="Bills G.F."/>
            <person name="Dong Y."/>
            <person name="Huang W."/>
            <person name="Nel W.J."/>
            <person name="Swalarsk-Parry B.S."/>
            <person name="Vaghefi N."/>
            <person name="Wilken P.M."/>
            <person name="An Z."/>
            <person name="de Beer Z.W."/>
            <person name="De Vos L."/>
            <person name="Chen L."/>
            <person name="Duong T.A."/>
            <person name="Gao Y."/>
            <person name="Hammerbacher A."/>
            <person name="Kikkert J.R."/>
            <person name="Li Y."/>
            <person name="Li H."/>
            <person name="Li K."/>
            <person name="Li Q."/>
            <person name="Liu X."/>
            <person name="Ma X."/>
            <person name="Naidoo K."/>
            <person name="Pethybridge S.J."/>
            <person name="Sun J."/>
            <person name="Steenkamp E.T."/>
            <person name="van der Nest M.A."/>
            <person name="van Wyk S."/>
            <person name="Wingfield M.J."/>
            <person name="Xiong C."/>
            <person name="Yue Q."/>
            <person name="Zhang X."/>
        </authorList>
    </citation>
    <scope>NUCLEOTIDE SEQUENCE [LARGE SCALE GENOMIC DNA]</scope>
    <source>
        <strain evidence="4 5">BP6252</strain>
    </source>
</reference>
<organism evidence="4 5">
    <name type="scientific">Coleophoma cylindrospora</name>
    <dbReference type="NCBI Taxonomy" id="1849047"/>
    <lineage>
        <taxon>Eukaryota</taxon>
        <taxon>Fungi</taxon>
        <taxon>Dikarya</taxon>
        <taxon>Ascomycota</taxon>
        <taxon>Pezizomycotina</taxon>
        <taxon>Leotiomycetes</taxon>
        <taxon>Helotiales</taxon>
        <taxon>Dermateaceae</taxon>
        <taxon>Coleophoma</taxon>
    </lineage>
</organism>
<dbReference type="GO" id="GO:0003700">
    <property type="term" value="F:DNA-binding transcription factor activity"/>
    <property type="evidence" value="ECO:0007669"/>
    <property type="project" value="TreeGrafter"/>
</dbReference>
<keyword evidence="2" id="KW-0539">Nucleus</keyword>
<evidence type="ECO:0000256" key="2">
    <source>
        <dbReference type="ARBA" id="ARBA00023242"/>
    </source>
</evidence>
<dbReference type="PANTHER" id="PTHR37534:SF51">
    <property type="entry name" value="ACRIFLAVINE SENSITIVITY CONTROL PROTEIN ACR-2"/>
    <property type="match status" value="1"/>
</dbReference>
<accession>A0A3D8QJX9</accession>
<dbReference type="GO" id="GO:0045944">
    <property type="term" value="P:positive regulation of transcription by RNA polymerase II"/>
    <property type="evidence" value="ECO:0007669"/>
    <property type="project" value="TreeGrafter"/>
</dbReference>
<sequence>MMGVSYGEVAKSSQKQQRGASGEDASTRLVLSRPLVDPLFQDLTSNHRYYLSYFASSLFKDLVIYDTPNYNPLRDLIPMSGEHAVLRYIMIASSALHISNVSRKANSSLTKTSTYPGAIVSSQSVEHASPTSYRDGLIAKQRALQLLSTALNDMRTELVDIALATVLLFIECDLLDSGKNDWRFHIKGARTIIGTLAQHSKLGDVQMSSLRRCLISNCLVYDIFGSVSTCPKLLETPQSIRFDITPLLRFAEANNYLSCPAVLLQTLLAASQLSRNLPNELASKESFKVAKERAEALLWTTQSFDPLSWATELQKISPQYDLDSRIHIASAHKAAVCIYISRILLFFSPSSDSYENFEPLVSDIILHLSFISQEDPLYKSITWPTFVAGAETRDPERQAWAMTRLHQLWGILLWGYTRNIMGVLAGVWEKRATPVGPGSSALDWIQDLMTLEFDCLIA</sequence>
<gene>
    <name evidence="4" type="ORF">BP6252_11490</name>
</gene>
<name>A0A3D8QJX9_9HELO</name>
<comment type="subcellular location">
    <subcellularLocation>
        <location evidence="1">Nucleus</location>
    </subcellularLocation>
</comment>
<keyword evidence="5" id="KW-1185">Reference proteome</keyword>
<feature type="region of interest" description="Disordered" evidence="3">
    <location>
        <begin position="1"/>
        <end position="25"/>
    </location>
</feature>
<evidence type="ECO:0000256" key="1">
    <source>
        <dbReference type="ARBA" id="ARBA00004123"/>
    </source>
</evidence>
<evidence type="ECO:0000313" key="5">
    <source>
        <dbReference type="Proteomes" id="UP000256645"/>
    </source>
</evidence>
<dbReference type="EMBL" id="PDLM01000014">
    <property type="protein sequence ID" value="RDW62057.1"/>
    <property type="molecule type" value="Genomic_DNA"/>
</dbReference>
<dbReference type="STRING" id="1849047.A0A3D8QJX9"/>
<dbReference type="PANTHER" id="PTHR37534">
    <property type="entry name" value="TRANSCRIPTIONAL ACTIVATOR PROTEIN UGA3"/>
    <property type="match status" value="1"/>
</dbReference>
<dbReference type="Proteomes" id="UP000256645">
    <property type="component" value="Unassembled WGS sequence"/>
</dbReference>
<dbReference type="InterPro" id="IPR021858">
    <property type="entry name" value="Fun_TF"/>
</dbReference>
<comment type="caution">
    <text evidence="4">The sequence shown here is derived from an EMBL/GenBank/DDBJ whole genome shotgun (WGS) entry which is preliminary data.</text>
</comment>
<evidence type="ECO:0000313" key="4">
    <source>
        <dbReference type="EMBL" id="RDW62057.1"/>
    </source>
</evidence>
<dbReference type="GO" id="GO:0005634">
    <property type="term" value="C:nucleus"/>
    <property type="evidence" value="ECO:0007669"/>
    <property type="project" value="UniProtKB-SubCell"/>
</dbReference>
<dbReference type="AlphaFoldDB" id="A0A3D8QJX9"/>
<dbReference type="OrthoDB" id="5380854at2759"/>
<protein>
    <recommendedName>
        <fullName evidence="6">Acriflavine sensitivity control protein acr-2</fullName>
    </recommendedName>
</protein>